<dbReference type="EMBL" id="RBUA01001057">
    <property type="protein sequence ID" value="RMU50453.1"/>
    <property type="molecule type" value="Genomic_DNA"/>
</dbReference>
<evidence type="ECO:0000313" key="3">
    <source>
        <dbReference type="Proteomes" id="UP000280395"/>
    </source>
</evidence>
<feature type="transmembrane region" description="Helical" evidence="1">
    <location>
        <begin position="60"/>
        <end position="82"/>
    </location>
</feature>
<organism evidence="2 3">
    <name type="scientific">Pseudomonas syringae pv. avii</name>
    <dbReference type="NCBI Taxonomy" id="663959"/>
    <lineage>
        <taxon>Bacteria</taxon>
        <taxon>Pseudomonadati</taxon>
        <taxon>Pseudomonadota</taxon>
        <taxon>Gammaproteobacteria</taxon>
        <taxon>Pseudomonadales</taxon>
        <taxon>Pseudomonadaceae</taxon>
        <taxon>Pseudomonas</taxon>
        <taxon>Pseudomonas syringae</taxon>
    </lineage>
</organism>
<keyword evidence="1" id="KW-0812">Transmembrane</keyword>
<keyword evidence="1" id="KW-1133">Transmembrane helix</keyword>
<accession>A0A3M5UXW6</accession>
<name>A0A3M5UXW6_PSESX</name>
<keyword evidence="1" id="KW-0472">Membrane</keyword>
<dbReference type="Proteomes" id="UP000280395">
    <property type="component" value="Unassembled WGS sequence"/>
</dbReference>
<feature type="transmembrane region" description="Helical" evidence="1">
    <location>
        <begin position="94"/>
        <end position="120"/>
    </location>
</feature>
<reference evidence="2 3" key="1">
    <citation type="submission" date="2018-08" db="EMBL/GenBank/DDBJ databases">
        <title>Recombination of ecologically and evolutionarily significant loci maintains genetic cohesion in the Pseudomonas syringae species complex.</title>
        <authorList>
            <person name="Dillon M."/>
            <person name="Thakur S."/>
            <person name="Almeida R.N.D."/>
            <person name="Weir B.S."/>
            <person name="Guttman D.S."/>
        </authorList>
    </citation>
    <scope>NUCLEOTIDE SEQUENCE [LARGE SCALE GENOMIC DNA]</scope>
    <source>
        <strain evidence="2 3">ICMP 14479</strain>
    </source>
</reference>
<evidence type="ECO:0000256" key="1">
    <source>
        <dbReference type="SAM" id="Phobius"/>
    </source>
</evidence>
<proteinExistence type="predicted"/>
<evidence type="ECO:0000313" key="2">
    <source>
        <dbReference type="EMBL" id="RMU50453.1"/>
    </source>
</evidence>
<sequence length="181" mass="19936">MPRPVPAGFAFLRNRQFQQAHLIKSEQVVIRPEPSTDFKQCLSGLVPFLFKHRLREPQGVAFDALVLFLCFDDVLIYGGQLLLERGYDQALPTIMLGGGCQVFCGFLCIGIGGLFGFGVAPCDSLCIRSRGVRFGLPGFGHVLYGLLFDLFKTGAEALTFFIQLLLIGFPGVHGLDVTRHQ</sequence>
<protein>
    <submittedName>
        <fullName evidence="2">Uncharacterized protein</fullName>
    </submittedName>
</protein>
<feature type="transmembrane region" description="Helical" evidence="1">
    <location>
        <begin position="157"/>
        <end position="175"/>
    </location>
</feature>
<gene>
    <name evidence="2" type="ORF">ALP29_200502</name>
</gene>
<dbReference type="AlphaFoldDB" id="A0A3M5UXW6"/>
<comment type="caution">
    <text evidence="2">The sequence shown here is derived from an EMBL/GenBank/DDBJ whole genome shotgun (WGS) entry which is preliminary data.</text>
</comment>
<feature type="transmembrane region" description="Helical" evidence="1">
    <location>
        <begin position="132"/>
        <end position="151"/>
    </location>
</feature>